<dbReference type="InterPro" id="IPR050624">
    <property type="entry name" value="HTH-type_Tx_Regulator"/>
</dbReference>
<evidence type="ECO:0000313" key="4">
    <source>
        <dbReference type="EMBL" id="PZT56225.1"/>
    </source>
</evidence>
<evidence type="ECO:0000313" key="5">
    <source>
        <dbReference type="Proteomes" id="UP000249204"/>
    </source>
</evidence>
<feature type="DNA-binding region" description="H-T-H motif" evidence="2">
    <location>
        <begin position="39"/>
        <end position="58"/>
    </location>
</feature>
<feature type="domain" description="HTH tetR-type" evidence="3">
    <location>
        <begin position="16"/>
        <end position="76"/>
    </location>
</feature>
<protein>
    <recommendedName>
        <fullName evidence="3">HTH tetR-type domain-containing protein</fullName>
    </recommendedName>
</protein>
<comment type="caution">
    <text evidence="4">The sequence shown here is derived from an EMBL/GenBank/DDBJ whole genome shotgun (WGS) entry which is preliminary data.</text>
</comment>
<proteinExistence type="predicted"/>
<dbReference type="PANTHER" id="PTHR43479">
    <property type="entry name" value="ACREF/ENVCD OPERON REPRESSOR-RELATED"/>
    <property type="match status" value="1"/>
</dbReference>
<dbReference type="PANTHER" id="PTHR43479:SF11">
    <property type="entry name" value="ACREF_ENVCD OPERON REPRESSOR-RELATED"/>
    <property type="match status" value="1"/>
</dbReference>
<evidence type="ECO:0000256" key="2">
    <source>
        <dbReference type="PROSITE-ProRule" id="PRU00335"/>
    </source>
</evidence>
<accession>A0A2W6NKH6</accession>
<dbReference type="AlphaFoldDB" id="A0A2W6NKH6"/>
<dbReference type="SUPFAM" id="SSF46689">
    <property type="entry name" value="Homeodomain-like"/>
    <property type="match status" value="1"/>
</dbReference>
<dbReference type="InterPro" id="IPR009057">
    <property type="entry name" value="Homeodomain-like_sf"/>
</dbReference>
<dbReference type="Pfam" id="PF14278">
    <property type="entry name" value="TetR_C_8"/>
    <property type="match status" value="1"/>
</dbReference>
<dbReference type="PROSITE" id="PS50977">
    <property type="entry name" value="HTH_TETR_2"/>
    <property type="match status" value="1"/>
</dbReference>
<evidence type="ECO:0000259" key="3">
    <source>
        <dbReference type="PROSITE" id="PS50977"/>
    </source>
</evidence>
<organism evidence="4 5">
    <name type="scientific">Paenibacillus silvae</name>
    <dbReference type="NCBI Taxonomy" id="1325358"/>
    <lineage>
        <taxon>Bacteria</taxon>
        <taxon>Bacillati</taxon>
        <taxon>Bacillota</taxon>
        <taxon>Bacilli</taxon>
        <taxon>Bacillales</taxon>
        <taxon>Paenibacillaceae</taxon>
        <taxon>Paenibacillus</taxon>
    </lineage>
</organism>
<gene>
    <name evidence="4" type="ORF">DN757_07900</name>
</gene>
<evidence type="ECO:0000256" key="1">
    <source>
        <dbReference type="ARBA" id="ARBA00023125"/>
    </source>
</evidence>
<dbReference type="EMBL" id="QKWW01000022">
    <property type="protein sequence ID" value="PZT56225.1"/>
    <property type="molecule type" value="Genomic_DNA"/>
</dbReference>
<dbReference type="InterPro" id="IPR039532">
    <property type="entry name" value="TetR_C_Firmicutes"/>
</dbReference>
<dbReference type="Pfam" id="PF00440">
    <property type="entry name" value="TetR_N"/>
    <property type="match status" value="1"/>
</dbReference>
<dbReference type="Gene3D" id="1.10.357.10">
    <property type="entry name" value="Tetracycline Repressor, domain 2"/>
    <property type="match status" value="1"/>
</dbReference>
<name>A0A2W6NKH6_9BACL</name>
<sequence length="189" mass="22409">MEEMSPVYKGNNPSAIRSQKWLTQSLLQLMDSKPYRKISVKEITELSDLSRQTFYQLFKTKEEILEYHLDQLFQSYLQEIMNLEVRSTAELAKLYFIFFEQNERFIRQLIENDLVLILHRKFIVYLEDIHRVLQRNPSHMMNDYASAFISSGLIGILVHWFNEKHSLTIDQLASLISRLINDVDWSGST</sequence>
<dbReference type="InterPro" id="IPR001647">
    <property type="entry name" value="HTH_TetR"/>
</dbReference>
<reference evidence="4 5" key="1">
    <citation type="submission" date="2018-06" db="EMBL/GenBank/DDBJ databases">
        <title>Isolation of heavy metals resistant Paenibacillus silvae NC2 from Gold-Copper mine in ZiJin, China.</title>
        <authorList>
            <person name="Xu J."/>
            <person name="Mazhar H.S."/>
            <person name="Rensing C."/>
        </authorList>
    </citation>
    <scope>NUCLEOTIDE SEQUENCE [LARGE SCALE GENOMIC DNA]</scope>
    <source>
        <strain evidence="4 5">NC2</strain>
    </source>
</reference>
<keyword evidence="1 2" id="KW-0238">DNA-binding</keyword>
<dbReference type="GO" id="GO:0003677">
    <property type="term" value="F:DNA binding"/>
    <property type="evidence" value="ECO:0007669"/>
    <property type="project" value="UniProtKB-UniRule"/>
</dbReference>
<dbReference type="Proteomes" id="UP000249204">
    <property type="component" value="Unassembled WGS sequence"/>
</dbReference>